<dbReference type="RefSeq" id="WP_254778197.1">
    <property type="nucleotide sequence ID" value="NZ_FNDE01000002.1"/>
</dbReference>
<dbReference type="AlphaFoldDB" id="A0A1G7WVV1"/>
<evidence type="ECO:0008006" key="3">
    <source>
        <dbReference type="Google" id="ProtNLM"/>
    </source>
</evidence>
<sequence length="90" mass="10328">MIKKIEHVALIVSDMDRSIAFYSFWVQGTPSRSERGARDGVFVLIAHYKAKGIVFNTEEPKPTLEGGRMILFYGPDRELLQFVEPGQRER</sequence>
<evidence type="ECO:0000313" key="2">
    <source>
        <dbReference type="Proteomes" id="UP000198956"/>
    </source>
</evidence>
<reference evidence="1 2" key="1">
    <citation type="submission" date="2016-10" db="EMBL/GenBank/DDBJ databases">
        <authorList>
            <person name="de Groot N.N."/>
        </authorList>
    </citation>
    <scope>NUCLEOTIDE SEQUENCE [LARGE SCALE GENOMIC DNA]</scope>
    <source>
        <strain evidence="1 2">L 420-91</strain>
    </source>
</reference>
<dbReference type="EMBL" id="FNDE01000002">
    <property type="protein sequence ID" value="SDG76024.1"/>
    <property type="molecule type" value="Genomic_DNA"/>
</dbReference>
<gene>
    <name evidence="1" type="ORF">SAMN04489735_1002163</name>
</gene>
<dbReference type="Gene3D" id="3.10.180.10">
    <property type="entry name" value="2,3-Dihydroxybiphenyl 1,2-Dioxygenase, domain 1"/>
    <property type="match status" value="1"/>
</dbReference>
<dbReference type="SUPFAM" id="SSF54593">
    <property type="entry name" value="Glyoxalase/Bleomycin resistance protein/Dihydroxybiphenyl dioxygenase"/>
    <property type="match status" value="1"/>
</dbReference>
<organism evidence="1 2">
    <name type="scientific">Aneurinibacillus thermoaerophilus</name>
    <dbReference type="NCBI Taxonomy" id="143495"/>
    <lineage>
        <taxon>Bacteria</taxon>
        <taxon>Bacillati</taxon>
        <taxon>Bacillota</taxon>
        <taxon>Bacilli</taxon>
        <taxon>Bacillales</taxon>
        <taxon>Paenibacillaceae</taxon>
        <taxon>Aneurinibacillus group</taxon>
        <taxon>Aneurinibacillus</taxon>
    </lineage>
</organism>
<proteinExistence type="predicted"/>
<protein>
    <recommendedName>
        <fullName evidence="3">Glyoxalase/Bleomycin resistance protein/Dioxygenase superfamily protein</fullName>
    </recommendedName>
</protein>
<evidence type="ECO:0000313" key="1">
    <source>
        <dbReference type="EMBL" id="SDG76024.1"/>
    </source>
</evidence>
<name>A0A1G7WVV1_ANETH</name>
<accession>A0A1G7WVV1</accession>
<dbReference type="Proteomes" id="UP000198956">
    <property type="component" value="Unassembled WGS sequence"/>
</dbReference>
<dbReference type="InterPro" id="IPR029068">
    <property type="entry name" value="Glyas_Bleomycin-R_OHBP_Dase"/>
</dbReference>